<proteinExistence type="predicted"/>
<keyword evidence="3" id="KW-1185">Reference proteome</keyword>
<reference evidence="2" key="1">
    <citation type="submission" date="2022-01" db="EMBL/GenBank/DDBJ databases">
        <authorList>
            <person name="Braso-Vives M."/>
        </authorList>
    </citation>
    <scope>NUCLEOTIDE SEQUENCE</scope>
</reference>
<dbReference type="AlphaFoldDB" id="A0A8K0EY04"/>
<sequence length="201" mass="22331">MSTLRKAKTVFDLSTIGTRFEPGPEGDAASSFTDPTRLHISDNIDSGKSPARNEEFVLYRNSQGQWFRFVGPATPELETQFDVCQENTIHKIAMVCEAADTESVPVGRLVAVNYRPVQGKTAAELCNLLNRSAEDLRFSIQPLDFSLATVQGVTREQNLPNEEKTQENIAIVSIKKLVKRRLRRAASVLSACGRALCSCWR</sequence>
<dbReference type="Proteomes" id="UP000838412">
    <property type="component" value="Chromosome 6"/>
</dbReference>
<gene>
    <name evidence="2" type="primary">Hypp3557</name>
    <name evidence="2" type="ORF">BLAG_LOCUS20296</name>
</gene>
<accession>A0A8K0EY04</accession>
<feature type="region of interest" description="Disordered" evidence="1">
    <location>
        <begin position="21"/>
        <end position="47"/>
    </location>
</feature>
<protein>
    <submittedName>
        <fullName evidence="2">Hypp3557 protein</fullName>
    </submittedName>
</protein>
<organism evidence="2 3">
    <name type="scientific">Branchiostoma lanceolatum</name>
    <name type="common">Common lancelet</name>
    <name type="synonym">Amphioxus lanceolatum</name>
    <dbReference type="NCBI Taxonomy" id="7740"/>
    <lineage>
        <taxon>Eukaryota</taxon>
        <taxon>Metazoa</taxon>
        <taxon>Chordata</taxon>
        <taxon>Cephalochordata</taxon>
        <taxon>Leptocardii</taxon>
        <taxon>Amphioxiformes</taxon>
        <taxon>Branchiostomatidae</taxon>
        <taxon>Branchiostoma</taxon>
    </lineage>
</organism>
<name>A0A8K0EY04_BRALA</name>
<evidence type="ECO:0000256" key="1">
    <source>
        <dbReference type="SAM" id="MobiDB-lite"/>
    </source>
</evidence>
<evidence type="ECO:0000313" key="2">
    <source>
        <dbReference type="EMBL" id="CAH1266748.1"/>
    </source>
</evidence>
<evidence type="ECO:0000313" key="3">
    <source>
        <dbReference type="Proteomes" id="UP000838412"/>
    </source>
</evidence>
<dbReference type="EMBL" id="OV696691">
    <property type="protein sequence ID" value="CAH1266748.1"/>
    <property type="molecule type" value="Genomic_DNA"/>
</dbReference>